<accession>A0A9Q1HZE2</accession>
<proteinExistence type="predicted"/>
<dbReference type="EMBL" id="JAFJMO010000006">
    <property type="protein sequence ID" value="KAJ8274804.1"/>
    <property type="molecule type" value="Genomic_DNA"/>
</dbReference>
<dbReference type="AlphaFoldDB" id="A0A9Q1HZE2"/>
<dbReference type="OrthoDB" id="5984158at2759"/>
<evidence type="ECO:0000313" key="2">
    <source>
        <dbReference type="Proteomes" id="UP001152803"/>
    </source>
</evidence>
<protein>
    <submittedName>
        <fullName evidence="1">Uncharacterized protein</fullName>
    </submittedName>
</protein>
<sequence length="78" mass="8956">MFALSQLSHAHSQNSLHRSVSQLIDTQDRKFLMDDGIWSPVVRGHDSGLFMDDEEFVDTIKGFSTVRKEHTMFTDTNL</sequence>
<evidence type="ECO:0000313" key="1">
    <source>
        <dbReference type="EMBL" id="KAJ8274804.1"/>
    </source>
</evidence>
<organism evidence="1 2">
    <name type="scientific">Conger conger</name>
    <name type="common">Conger eel</name>
    <name type="synonym">Muraena conger</name>
    <dbReference type="NCBI Taxonomy" id="82655"/>
    <lineage>
        <taxon>Eukaryota</taxon>
        <taxon>Metazoa</taxon>
        <taxon>Chordata</taxon>
        <taxon>Craniata</taxon>
        <taxon>Vertebrata</taxon>
        <taxon>Euteleostomi</taxon>
        <taxon>Actinopterygii</taxon>
        <taxon>Neopterygii</taxon>
        <taxon>Teleostei</taxon>
        <taxon>Anguilliformes</taxon>
        <taxon>Congridae</taxon>
        <taxon>Conger</taxon>
    </lineage>
</organism>
<name>A0A9Q1HZE2_CONCO</name>
<gene>
    <name evidence="1" type="ORF">COCON_G00094290</name>
</gene>
<reference evidence="1" key="1">
    <citation type="journal article" date="2023" name="Science">
        <title>Genome structures resolve the early diversification of teleost fishes.</title>
        <authorList>
            <person name="Parey E."/>
            <person name="Louis A."/>
            <person name="Montfort J."/>
            <person name="Bouchez O."/>
            <person name="Roques C."/>
            <person name="Iampietro C."/>
            <person name="Lluch J."/>
            <person name="Castinel A."/>
            <person name="Donnadieu C."/>
            <person name="Desvignes T."/>
            <person name="Floi Bucao C."/>
            <person name="Jouanno E."/>
            <person name="Wen M."/>
            <person name="Mejri S."/>
            <person name="Dirks R."/>
            <person name="Jansen H."/>
            <person name="Henkel C."/>
            <person name="Chen W.J."/>
            <person name="Zahm M."/>
            <person name="Cabau C."/>
            <person name="Klopp C."/>
            <person name="Thompson A.W."/>
            <person name="Robinson-Rechavi M."/>
            <person name="Braasch I."/>
            <person name="Lecointre G."/>
            <person name="Bobe J."/>
            <person name="Postlethwait J.H."/>
            <person name="Berthelot C."/>
            <person name="Roest Crollius H."/>
            <person name="Guiguen Y."/>
        </authorList>
    </citation>
    <scope>NUCLEOTIDE SEQUENCE</scope>
    <source>
        <strain evidence="1">Concon-B</strain>
    </source>
</reference>
<comment type="caution">
    <text evidence="1">The sequence shown here is derived from an EMBL/GenBank/DDBJ whole genome shotgun (WGS) entry which is preliminary data.</text>
</comment>
<dbReference type="Proteomes" id="UP001152803">
    <property type="component" value="Unassembled WGS sequence"/>
</dbReference>
<keyword evidence="2" id="KW-1185">Reference proteome</keyword>